<evidence type="ECO:0000259" key="1">
    <source>
        <dbReference type="PROSITE" id="PS51186"/>
    </source>
</evidence>
<organism evidence="2 3">
    <name type="scientific">Halobacillus mangrovi</name>
    <dbReference type="NCBI Taxonomy" id="402384"/>
    <lineage>
        <taxon>Bacteria</taxon>
        <taxon>Bacillati</taxon>
        <taxon>Bacillota</taxon>
        <taxon>Bacilli</taxon>
        <taxon>Bacillales</taxon>
        <taxon>Bacillaceae</taxon>
        <taxon>Halobacillus</taxon>
    </lineage>
</organism>
<evidence type="ECO:0000313" key="3">
    <source>
        <dbReference type="Proteomes" id="UP000192527"/>
    </source>
</evidence>
<dbReference type="Proteomes" id="UP000192527">
    <property type="component" value="Chromosome"/>
</dbReference>
<dbReference type="InterPro" id="IPR000182">
    <property type="entry name" value="GNAT_dom"/>
</dbReference>
<feature type="domain" description="N-acetyltransferase" evidence="1">
    <location>
        <begin position="10"/>
        <end position="153"/>
    </location>
</feature>
<name>A0A1W5ZQF7_9BACI</name>
<protein>
    <submittedName>
        <fullName evidence="2">GNAT family N-acetyltransferase</fullName>
    </submittedName>
</protein>
<dbReference type="KEGG" id="hmn:HM131_01235"/>
<dbReference type="RefSeq" id="WP_085027149.1">
    <property type="nucleotide sequence ID" value="NZ_CP020772.1"/>
</dbReference>
<dbReference type="CDD" id="cd04301">
    <property type="entry name" value="NAT_SF"/>
    <property type="match status" value="1"/>
</dbReference>
<dbReference type="PANTHER" id="PTHR43072">
    <property type="entry name" value="N-ACETYLTRANSFERASE"/>
    <property type="match status" value="1"/>
</dbReference>
<dbReference type="Gene3D" id="3.40.630.30">
    <property type="match status" value="1"/>
</dbReference>
<accession>A0A1W5ZQF7</accession>
<dbReference type="AlphaFoldDB" id="A0A1W5ZQF7"/>
<dbReference type="STRING" id="402384.HM131_01235"/>
<dbReference type="OrthoDB" id="360261at2"/>
<reference evidence="2 3" key="1">
    <citation type="submission" date="2017-04" db="EMBL/GenBank/DDBJ databases">
        <title>The whole genome sequencing and assembly of Halobacillus mangrovi strain.</title>
        <authorList>
            <person name="Lee S.-J."/>
            <person name="Park M.-K."/>
            <person name="Kim J.-Y."/>
            <person name="Lee Y.-J."/>
            <person name="Yi H."/>
            <person name="Bahn Y.-S."/>
            <person name="Kim J.F."/>
            <person name="Lee D.-W."/>
        </authorList>
    </citation>
    <scope>NUCLEOTIDE SEQUENCE [LARGE SCALE GENOMIC DNA]</scope>
    <source>
        <strain evidence="2 3">KTB 131</strain>
    </source>
</reference>
<evidence type="ECO:0000313" key="2">
    <source>
        <dbReference type="EMBL" id="ARI75530.1"/>
    </source>
</evidence>
<keyword evidence="2" id="KW-0808">Transferase</keyword>
<dbReference type="GO" id="GO:0016747">
    <property type="term" value="F:acyltransferase activity, transferring groups other than amino-acyl groups"/>
    <property type="evidence" value="ECO:0007669"/>
    <property type="project" value="InterPro"/>
</dbReference>
<sequence>MRVRETKDCALIAELNKHVHKLHVELYPTYFKPYNYEQVKGFFENMVNHPQFVFFVLEAEGEARGYSWVEIRKHSENPFKKAYTSIYVHQISVEEGYRKRGCGQHLMKAVERLGETHSASEIEVDYWIDNQEAKRFYEKNGFIKFRECVHKYI</sequence>
<dbReference type="EMBL" id="CP020772">
    <property type="protein sequence ID" value="ARI75530.1"/>
    <property type="molecule type" value="Genomic_DNA"/>
</dbReference>
<proteinExistence type="predicted"/>
<dbReference type="PROSITE" id="PS51186">
    <property type="entry name" value="GNAT"/>
    <property type="match status" value="1"/>
</dbReference>
<dbReference type="InterPro" id="IPR016181">
    <property type="entry name" value="Acyl_CoA_acyltransferase"/>
</dbReference>
<keyword evidence="3" id="KW-1185">Reference proteome</keyword>
<dbReference type="SUPFAM" id="SSF55729">
    <property type="entry name" value="Acyl-CoA N-acyltransferases (Nat)"/>
    <property type="match status" value="1"/>
</dbReference>
<dbReference type="Pfam" id="PF00583">
    <property type="entry name" value="Acetyltransf_1"/>
    <property type="match status" value="1"/>
</dbReference>
<gene>
    <name evidence="2" type="ORF">HM131_01235</name>
</gene>